<evidence type="ECO:0000313" key="3">
    <source>
        <dbReference type="Proteomes" id="UP001295684"/>
    </source>
</evidence>
<reference evidence="2" key="1">
    <citation type="submission" date="2023-07" db="EMBL/GenBank/DDBJ databases">
        <authorList>
            <consortium name="AG Swart"/>
            <person name="Singh M."/>
            <person name="Singh A."/>
            <person name="Seah K."/>
            <person name="Emmerich C."/>
        </authorList>
    </citation>
    <scope>NUCLEOTIDE SEQUENCE</scope>
    <source>
        <strain evidence="2">DP1</strain>
    </source>
</reference>
<protein>
    <submittedName>
        <fullName evidence="2">Uncharacterized protein</fullName>
    </submittedName>
</protein>
<gene>
    <name evidence="2" type="ORF">ECRASSUSDP1_LOCUS22775</name>
</gene>
<dbReference type="EMBL" id="CAMPGE010023371">
    <property type="protein sequence ID" value="CAI2381321.1"/>
    <property type="molecule type" value="Genomic_DNA"/>
</dbReference>
<proteinExistence type="predicted"/>
<comment type="caution">
    <text evidence="2">The sequence shown here is derived from an EMBL/GenBank/DDBJ whole genome shotgun (WGS) entry which is preliminary data.</text>
</comment>
<feature type="transmembrane region" description="Helical" evidence="1">
    <location>
        <begin position="121"/>
        <end position="142"/>
    </location>
</feature>
<keyword evidence="1" id="KW-1133">Transmembrane helix</keyword>
<evidence type="ECO:0000313" key="2">
    <source>
        <dbReference type="EMBL" id="CAI2381321.1"/>
    </source>
</evidence>
<organism evidence="2 3">
    <name type="scientific">Euplotes crassus</name>
    <dbReference type="NCBI Taxonomy" id="5936"/>
    <lineage>
        <taxon>Eukaryota</taxon>
        <taxon>Sar</taxon>
        <taxon>Alveolata</taxon>
        <taxon>Ciliophora</taxon>
        <taxon>Intramacronucleata</taxon>
        <taxon>Spirotrichea</taxon>
        <taxon>Hypotrichia</taxon>
        <taxon>Euplotida</taxon>
        <taxon>Euplotidae</taxon>
        <taxon>Moneuplotes</taxon>
    </lineage>
</organism>
<dbReference type="AlphaFoldDB" id="A0AAD2D6F5"/>
<keyword evidence="1" id="KW-0472">Membrane</keyword>
<sequence length="158" mass="18763">MWLLCINKRRRFCCCVRPSFGVRFLIVYGSIATIMQIFWFIYRVSFAVTRKTHSNYSRVVECNKAYLGFGFDMICNFFRGHINSFIWSFNIVTIVLGGTASICGICAWVRKFPFRWTERYFYIHFIISIYYQLHAIIIHIIISDRWFILGTGLLCTIM</sequence>
<keyword evidence="1" id="KW-0812">Transmembrane</keyword>
<accession>A0AAD2D6F5</accession>
<feature type="transmembrane region" description="Helical" evidence="1">
    <location>
        <begin position="86"/>
        <end position="109"/>
    </location>
</feature>
<dbReference type="Proteomes" id="UP001295684">
    <property type="component" value="Unassembled WGS sequence"/>
</dbReference>
<evidence type="ECO:0000256" key="1">
    <source>
        <dbReference type="SAM" id="Phobius"/>
    </source>
</evidence>
<feature type="transmembrane region" description="Helical" evidence="1">
    <location>
        <begin position="20"/>
        <end position="42"/>
    </location>
</feature>
<keyword evidence="3" id="KW-1185">Reference proteome</keyword>
<name>A0AAD2D6F5_EUPCR</name>